<dbReference type="EMBL" id="JACONW010000074">
    <property type="protein sequence ID" value="MBC3951239.1"/>
    <property type="molecule type" value="Genomic_DNA"/>
</dbReference>
<sequence>MGVSGGRAVTVLSLFLSVAVLAGCESTRERLLAQGYPAPYASGFDDGCGSGRQAAGVLGEFRKNVPVYLEDRKYATGWDDGFRQCQASTISDFQRHVGIDSEADRDWQHSKDQAWSRAIRH</sequence>
<dbReference type="Proteomes" id="UP000651852">
    <property type="component" value="Unassembled WGS sequence"/>
</dbReference>
<keyword evidence="2" id="KW-1185">Reference proteome</keyword>
<gene>
    <name evidence="1" type="ORF">H8S59_15845</name>
</gene>
<organism evidence="1 2">
    <name type="scientific">Pseudomonas folii</name>
    <dbReference type="NCBI Taxonomy" id="2762593"/>
    <lineage>
        <taxon>Bacteria</taxon>
        <taxon>Pseudomonadati</taxon>
        <taxon>Pseudomonadota</taxon>
        <taxon>Gammaproteobacteria</taxon>
        <taxon>Pseudomonadales</taxon>
        <taxon>Pseudomonadaceae</taxon>
        <taxon>Pseudomonas</taxon>
    </lineage>
</organism>
<reference evidence="1 2" key="1">
    <citation type="submission" date="2020-08" db="EMBL/GenBank/DDBJ databases">
        <title>Putative novel bacterial strains isolated from necrotic wheat leaf tissues caused by Xanthomonas translucens.</title>
        <authorList>
            <person name="Tambong J.T."/>
        </authorList>
    </citation>
    <scope>NUCLEOTIDE SEQUENCE [LARGE SCALE GENOMIC DNA]</scope>
    <source>
        <strain evidence="1 2">DOAB 1069</strain>
    </source>
</reference>
<protein>
    <recommendedName>
        <fullName evidence="3">Lipoprotein</fullName>
    </recommendedName>
</protein>
<proteinExistence type="predicted"/>
<evidence type="ECO:0000313" key="2">
    <source>
        <dbReference type="Proteomes" id="UP000651852"/>
    </source>
</evidence>
<evidence type="ECO:0008006" key="3">
    <source>
        <dbReference type="Google" id="ProtNLM"/>
    </source>
</evidence>
<comment type="caution">
    <text evidence="1">The sequence shown here is derived from an EMBL/GenBank/DDBJ whole genome shotgun (WGS) entry which is preliminary data.</text>
</comment>
<dbReference type="PROSITE" id="PS51257">
    <property type="entry name" value="PROKAR_LIPOPROTEIN"/>
    <property type="match status" value="1"/>
</dbReference>
<evidence type="ECO:0000313" key="1">
    <source>
        <dbReference type="EMBL" id="MBC3951239.1"/>
    </source>
</evidence>
<name>A0ABR7B270_9PSED</name>
<accession>A0ABR7B270</accession>
<dbReference type="RefSeq" id="WP_187522048.1">
    <property type="nucleotide sequence ID" value="NZ_JACONW010000074.1"/>
</dbReference>